<keyword evidence="3" id="KW-1185">Reference proteome</keyword>
<organism evidence="2 3">
    <name type="scientific">Eschrichtius robustus</name>
    <name type="common">California gray whale</name>
    <name type="synonym">Eschrichtius gibbosus</name>
    <dbReference type="NCBI Taxonomy" id="9764"/>
    <lineage>
        <taxon>Eukaryota</taxon>
        <taxon>Metazoa</taxon>
        <taxon>Chordata</taxon>
        <taxon>Craniata</taxon>
        <taxon>Vertebrata</taxon>
        <taxon>Euteleostomi</taxon>
        <taxon>Mammalia</taxon>
        <taxon>Eutheria</taxon>
        <taxon>Laurasiatheria</taxon>
        <taxon>Artiodactyla</taxon>
        <taxon>Whippomorpha</taxon>
        <taxon>Cetacea</taxon>
        <taxon>Mysticeti</taxon>
        <taxon>Eschrichtiidae</taxon>
        <taxon>Eschrichtius</taxon>
    </lineage>
</organism>
<evidence type="ECO:0000313" key="3">
    <source>
        <dbReference type="Proteomes" id="UP001159641"/>
    </source>
</evidence>
<comment type="caution">
    <text evidence="2">The sequence shown here is derived from an EMBL/GenBank/DDBJ whole genome shotgun (WGS) entry which is preliminary data.</text>
</comment>
<feature type="region of interest" description="Disordered" evidence="1">
    <location>
        <begin position="69"/>
        <end position="114"/>
    </location>
</feature>
<accession>A0AB34HKL5</accession>
<dbReference type="EMBL" id="JAIQCJ010001069">
    <property type="protein sequence ID" value="KAJ8792783.1"/>
    <property type="molecule type" value="Genomic_DNA"/>
</dbReference>
<dbReference type="Proteomes" id="UP001159641">
    <property type="component" value="Unassembled WGS sequence"/>
</dbReference>
<dbReference type="AlphaFoldDB" id="A0AB34HKL5"/>
<feature type="region of interest" description="Disordered" evidence="1">
    <location>
        <begin position="1"/>
        <end position="23"/>
    </location>
</feature>
<gene>
    <name evidence="2" type="ORF">J1605_019489</name>
</gene>
<name>A0AB34HKL5_ESCRO</name>
<evidence type="ECO:0000256" key="1">
    <source>
        <dbReference type="SAM" id="MobiDB-lite"/>
    </source>
</evidence>
<evidence type="ECO:0000313" key="2">
    <source>
        <dbReference type="EMBL" id="KAJ8792783.1"/>
    </source>
</evidence>
<reference evidence="2 3" key="1">
    <citation type="submission" date="2022-11" db="EMBL/GenBank/DDBJ databases">
        <title>Whole genome sequence of Eschrichtius robustus ER-17-0199.</title>
        <authorList>
            <person name="Bruniche-Olsen A."/>
            <person name="Black A.N."/>
            <person name="Fields C.J."/>
            <person name="Walden K."/>
            <person name="Dewoody J.A."/>
        </authorList>
    </citation>
    <scope>NUCLEOTIDE SEQUENCE [LARGE SCALE GENOMIC DNA]</scope>
    <source>
        <strain evidence="2">ER-17-0199</strain>
        <tissue evidence="2">Blubber</tissue>
    </source>
</reference>
<protein>
    <submittedName>
        <fullName evidence="2">Uncharacterized protein</fullName>
    </submittedName>
</protein>
<sequence length="187" mass="19992">MSPHLRRTAPAPMRGPYVRPYLRHMTTNRRQLRLLGGASPGSSRVFPRPLRASLAGDLPGCLRALGQRPLTAPTRAPREPASGGPRQGLSAGPGVSTDVFPTRDPRPEPAVGPSAAALTLRRWRDPLRPRPVRGVFLAGGPTPEPLVLSPGLSSSLGRPESFKRGLAGSLLSSFSAKVLEEFRLYGI</sequence>
<proteinExistence type="predicted"/>